<dbReference type="InterPro" id="IPR000780">
    <property type="entry name" value="CheR_MeTrfase"/>
</dbReference>
<dbReference type="PANTHER" id="PTHR24422:SF19">
    <property type="entry name" value="CHEMOTAXIS PROTEIN METHYLTRANSFERASE"/>
    <property type="match status" value="1"/>
</dbReference>
<dbReference type="PANTHER" id="PTHR24422">
    <property type="entry name" value="CHEMOTAXIS PROTEIN METHYLTRANSFERASE"/>
    <property type="match status" value="1"/>
</dbReference>
<evidence type="ECO:0000313" key="7">
    <source>
        <dbReference type="EMBL" id="MBN2965199.1"/>
    </source>
</evidence>
<keyword evidence="5" id="KW-0949">S-adenosyl-L-methionine</keyword>
<gene>
    <name evidence="7" type="ORF">JWV37_10435</name>
</gene>
<reference evidence="7" key="2">
    <citation type="submission" date="2021-02" db="EMBL/GenBank/DDBJ databases">
        <authorList>
            <person name="Merkel A.Y."/>
        </authorList>
    </citation>
    <scope>NUCLEOTIDE SEQUENCE</scope>
    <source>
        <strain evidence="7">T05b</strain>
    </source>
</reference>
<sequence length="269" mass="31235">MNLELSPKEFALFKNLIYQEFGIALSERKKTLVQTRLRKWVQSLGLPNYEALYKHVEQNPHELVLLADAITTNVTSFFREESQWLFLEKHIPKTYSKTKRLRIWSSACSSGQEPYTIAMFLQEILPDAHTWDIKILATDLSYDILKKAQQGHYRAKDLEGMPKKLMNKYFSKTPDGLYAISKQLKEMIVFRSFNLVTGNYKLFSRPFDCIFCRNVMIYFDKPTQEKVIDNLVNLISPKGLLLIGHSESITRHDARISSVSPSIYEKRGA</sequence>
<accession>A0ABS2WVG6</accession>
<dbReference type="InterPro" id="IPR022642">
    <property type="entry name" value="CheR_C"/>
</dbReference>
<evidence type="ECO:0000256" key="3">
    <source>
        <dbReference type="ARBA" id="ARBA00022603"/>
    </source>
</evidence>
<keyword evidence="4" id="KW-0808">Transferase</keyword>
<dbReference type="PRINTS" id="PR00996">
    <property type="entry name" value="CHERMTFRASE"/>
</dbReference>
<comment type="caution">
    <text evidence="7">The sequence shown here is derived from an EMBL/GenBank/DDBJ whole genome shotgun (WGS) entry which is preliminary data.</text>
</comment>
<keyword evidence="3" id="KW-0489">Methyltransferase</keyword>
<dbReference type="Pfam" id="PF03705">
    <property type="entry name" value="CheR_N"/>
    <property type="match status" value="1"/>
</dbReference>
<dbReference type="Proteomes" id="UP000703590">
    <property type="component" value="Unassembled WGS sequence"/>
</dbReference>
<dbReference type="PIRSF" id="PIRSF000410">
    <property type="entry name" value="CheR"/>
    <property type="match status" value="1"/>
</dbReference>
<evidence type="ECO:0000313" key="8">
    <source>
        <dbReference type="Proteomes" id="UP000703590"/>
    </source>
</evidence>
<dbReference type="RefSeq" id="WP_205459745.1">
    <property type="nucleotide sequence ID" value="NZ_JAFHKK010000027.1"/>
</dbReference>
<comment type="catalytic activity">
    <reaction evidence="1">
        <text>L-glutamyl-[protein] + S-adenosyl-L-methionine = [protein]-L-glutamate 5-O-methyl ester + S-adenosyl-L-homocysteine</text>
        <dbReference type="Rhea" id="RHEA:24452"/>
        <dbReference type="Rhea" id="RHEA-COMP:10208"/>
        <dbReference type="Rhea" id="RHEA-COMP:10311"/>
        <dbReference type="ChEBI" id="CHEBI:29973"/>
        <dbReference type="ChEBI" id="CHEBI:57856"/>
        <dbReference type="ChEBI" id="CHEBI:59789"/>
        <dbReference type="ChEBI" id="CHEBI:82795"/>
        <dbReference type="EC" id="2.1.1.80"/>
    </reaction>
</comment>
<dbReference type="PROSITE" id="PS50123">
    <property type="entry name" value="CHER"/>
    <property type="match status" value="1"/>
</dbReference>
<name>A0ABS2WVG6_9BACT</name>
<evidence type="ECO:0000256" key="1">
    <source>
        <dbReference type="ARBA" id="ARBA00001541"/>
    </source>
</evidence>
<dbReference type="InterPro" id="IPR050903">
    <property type="entry name" value="Bact_Chemotaxis_MeTrfase"/>
</dbReference>
<feature type="domain" description="CheR-type methyltransferase" evidence="6">
    <location>
        <begin position="1"/>
        <end position="269"/>
    </location>
</feature>
<dbReference type="SUPFAM" id="SSF47757">
    <property type="entry name" value="Chemotaxis receptor methyltransferase CheR, N-terminal domain"/>
    <property type="match status" value="1"/>
</dbReference>
<evidence type="ECO:0000256" key="2">
    <source>
        <dbReference type="ARBA" id="ARBA00012534"/>
    </source>
</evidence>
<reference evidence="7" key="1">
    <citation type="submission" date="2021-02" db="EMBL/GenBank/DDBJ databases">
        <title>Sulfurospirillum tamanensis sp. nov.</title>
        <authorList>
            <person name="Frolova A."/>
            <person name="Merkel A."/>
            <person name="Slobodkin A."/>
        </authorList>
    </citation>
    <scope>NUCLEOTIDE SEQUENCE</scope>
    <source>
        <strain evidence="7">T05b</strain>
    </source>
</reference>
<dbReference type="InterPro" id="IPR029063">
    <property type="entry name" value="SAM-dependent_MTases_sf"/>
</dbReference>
<dbReference type="Pfam" id="PF01739">
    <property type="entry name" value="CheR"/>
    <property type="match status" value="1"/>
</dbReference>
<evidence type="ECO:0000256" key="4">
    <source>
        <dbReference type="ARBA" id="ARBA00022679"/>
    </source>
</evidence>
<organism evidence="7 8">
    <name type="scientific">Sulfurospirillum tamanense</name>
    <dbReference type="NCBI Taxonomy" id="2813362"/>
    <lineage>
        <taxon>Bacteria</taxon>
        <taxon>Pseudomonadati</taxon>
        <taxon>Campylobacterota</taxon>
        <taxon>Epsilonproteobacteria</taxon>
        <taxon>Campylobacterales</taxon>
        <taxon>Sulfurospirillaceae</taxon>
        <taxon>Sulfurospirillum</taxon>
    </lineage>
</organism>
<dbReference type="InterPro" id="IPR026024">
    <property type="entry name" value="Chemotaxis_MeTrfase_CheR"/>
</dbReference>
<dbReference type="Gene3D" id="3.40.50.150">
    <property type="entry name" value="Vaccinia Virus protein VP39"/>
    <property type="match status" value="1"/>
</dbReference>
<dbReference type="SUPFAM" id="SSF53335">
    <property type="entry name" value="S-adenosyl-L-methionine-dependent methyltransferases"/>
    <property type="match status" value="1"/>
</dbReference>
<keyword evidence="8" id="KW-1185">Reference proteome</keyword>
<dbReference type="InterPro" id="IPR022641">
    <property type="entry name" value="CheR_N"/>
</dbReference>
<evidence type="ECO:0000256" key="5">
    <source>
        <dbReference type="ARBA" id="ARBA00022691"/>
    </source>
</evidence>
<dbReference type="SMART" id="SM00138">
    <property type="entry name" value="MeTrc"/>
    <property type="match status" value="1"/>
</dbReference>
<proteinExistence type="predicted"/>
<dbReference type="Gene3D" id="1.10.155.10">
    <property type="entry name" value="Chemotaxis receptor methyltransferase CheR, N-terminal domain"/>
    <property type="match status" value="1"/>
</dbReference>
<evidence type="ECO:0000259" key="6">
    <source>
        <dbReference type="PROSITE" id="PS50123"/>
    </source>
</evidence>
<protein>
    <recommendedName>
        <fullName evidence="2">protein-glutamate O-methyltransferase</fullName>
        <ecNumber evidence="2">2.1.1.80</ecNumber>
    </recommendedName>
</protein>
<dbReference type="EMBL" id="JAFHKK010000027">
    <property type="protein sequence ID" value="MBN2965199.1"/>
    <property type="molecule type" value="Genomic_DNA"/>
</dbReference>
<dbReference type="InterPro" id="IPR036804">
    <property type="entry name" value="CheR_N_sf"/>
</dbReference>
<dbReference type="EC" id="2.1.1.80" evidence="2"/>